<protein>
    <submittedName>
        <fullName evidence="1">Uncharacterized protein</fullName>
    </submittedName>
</protein>
<dbReference type="AlphaFoldDB" id="T1JQW3"/>
<evidence type="ECO:0000313" key="1">
    <source>
        <dbReference type="EnsemblMetazoa" id="tetur01g04700.1"/>
    </source>
</evidence>
<reference evidence="2" key="1">
    <citation type="submission" date="2011-08" db="EMBL/GenBank/DDBJ databases">
        <authorList>
            <person name="Rombauts S."/>
        </authorList>
    </citation>
    <scope>NUCLEOTIDE SEQUENCE</scope>
    <source>
        <strain evidence="2">London</strain>
    </source>
</reference>
<reference evidence="1" key="2">
    <citation type="submission" date="2015-06" db="UniProtKB">
        <authorList>
            <consortium name="EnsemblMetazoa"/>
        </authorList>
    </citation>
    <scope>IDENTIFICATION</scope>
</reference>
<proteinExistence type="predicted"/>
<dbReference type="EnsemblMetazoa" id="tetur01g04700.1">
    <property type="protein sequence ID" value="tetur01g04700.1"/>
    <property type="gene ID" value="tetur01g04700"/>
</dbReference>
<accession>T1JQW3</accession>
<evidence type="ECO:0000313" key="2">
    <source>
        <dbReference type="Proteomes" id="UP000015104"/>
    </source>
</evidence>
<dbReference type="HOGENOM" id="CLU_2925531_0_0_1"/>
<name>T1JQW3_TETUR</name>
<dbReference type="Proteomes" id="UP000015104">
    <property type="component" value="Unassembled WGS sequence"/>
</dbReference>
<dbReference type="EMBL" id="CAEY01000442">
    <property type="status" value="NOT_ANNOTATED_CDS"/>
    <property type="molecule type" value="Genomic_DNA"/>
</dbReference>
<keyword evidence="2" id="KW-1185">Reference proteome</keyword>
<organism evidence="1 2">
    <name type="scientific">Tetranychus urticae</name>
    <name type="common">Two-spotted spider mite</name>
    <dbReference type="NCBI Taxonomy" id="32264"/>
    <lineage>
        <taxon>Eukaryota</taxon>
        <taxon>Metazoa</taxon>
        <taxon>Ecdysozoa</taxon>
        <taxon>Arthropoda</taxon>
        <taxon>Chelicerata</taxon>
        <taxon>Arachnida</taxon>
        <taxon>Acari</taxon>
        <taxon>Acariformes</taxon>
        <taxon>Trombidiformes</taxon>
        <taxon>Prostigmata</taxon>
        <taxon>Eleutherengona</taxon>
        <taxon>Raphignathae</taxon>
        <taxon>Tetranychoidea</taxon>
        <taxon>Tetranychidae</taxon>
        <taxon>Tetranychus</taxon>
    </lineage>
</organism>
<sequence length="61" mass="7230">MCFNFHVHCDYELWLEKLIVLIGLLALYENLDKLKFPPKKGKPRNFPFNIPCKLIKPTIID</sequence>